<dbReference type="PANTHER" id="PTHR21428:SF11">
    <property type="entry name" value="MEDIATOR OF RNA POLYMERASE II TRANSCRIPTION SUBUNIT 7"/>
    <property type="match status" value="1"/>
</dbReference>
<dbReference type="EMBL" id="JAQQWK010000010">
    <property type="protein sequence ID" value="KAK8030164.1"/>
    <property type="molecule type" value="Genomic_DNA"/>
</dbReference>
<evidence type="ECO:0000256" key="8">
    <source>
        <dbReference type="ARBA" id="ARBA00023242"/>
    </source>
</evidence>
<sequence length="280" mass="30976">MADPNEAQEIQDMDQITSTWPRPPPFYKDFTADNLARLADLKRERAETSNPPSNPSTTDPTTNNKNQDDDALLSQRLTGLPPNLRNLQPPLPPDEGAWRIFGDPYRLVQPLPKLEEGGEIRPVVASGGLLVDGERDDKHFDRATVLKRIAKSLLLNFLELVGILGQNAMDAAEKVKDIRDLFYNFHHLINEYRPHQARESLIATMQAQLDRLRAETTAIRDGKEKVERMLEGLGSLKIDQEDAAAAAAVATTAATDKGATGRGMGELEDEMWGSLVDSAV</sequence>
<comment type="caution">
    <text evidence="12">The sequence shown here is derived from an EMBL/GenBank/DDBJ whole genome shotgun (WGS) entry which is preliminary data.</text>
</comment>
<gene>
    <name evidence="12" type="ORF">PG993_011455</name>
</gene>
<dbReference type="InterPro" id="IPR044888">
    <property type="entry name" value="Mediatior_Med7_sf"/>
</dbReference>
<protein>
    <recommendedName>
        <fullName evidence="4 10">Mediator of RNA polymerase II transcription subunit 7</fullName>
    </recommendedName>
</protein>
<evidence type="ECO:0000256" key="10">
    <source>
        <dbReference type="RuleBase" id="RU364060"/>
    </source>
</evidence>
<evidence type="ECO:0000256" key="11">
    <source>
        <dbReference type="SAM" id="MobiDB-lite"/>
    </source>
</evidence>
<evidence type="ECO:0000313" key="13">
    <source>
        <dbReference type="Proteomes" id="UP001444661"/>
    </source>
</evidence>
<comment type="function">
    <text evidence="9">Component of the Mediator complex, a coactivator involved in the regulated transcription of nearly all RNA polymerase II-dependent genes. Mediator functions as a bridge to convey information from gene-specific regulatory proteins to the basal RNA polymerase II transcription machinery. Mediator is recruited to promoters by direct interactions with regulatory proteins and serves as a scaffold for the assembly of a functional preinitiation complex with RNA polymerase II and the general transcription factors.</text>
</comment>
<evidence type="ECO:0000256" key="9">
    <source>
        <dbReference type="ARBA" id="ARBA00025687"/>
    </source>
</evidence>
<evidence type="ECO:0000313" key="12">
    <source>
        <dbReference type="EMBL" id="KAK8030164.1"/>
    </source>
</evidence>
<keyword evidence="8 10" id="KW-0539">Nucleus</keyword>
<dbReference type="SUPFAM" id="SSF140718">
    <property type="entry name" value="Mediator hinge subcomplex-like"/>
    <property type="match status" value="1"/>
</dbReference>
<evidence type="ECO:0000256" key="6">
    <source>
        <dbReference type="ARBA" id="ARBA00023159"/>
    </source>
</evidence>
<dbReference type="Gene3D" id="6.10.140.1520">
    <property type="match status" value="1"/>
</dbReference>
<evidence type="ECO:0000256" key="5">
    <source>
        <dbReference type="ARBA" id="ARBA00023015"/>
    </source>
</evidence>
<organism evidence="12 13">
    <name type="scientific">Apiospora rasikravindrae</name>
    <dbReference type="NCBI Taxonomy" id="990691"/>
    <lineage>
        <taxon>Eukaryota</taxon>
        <taxon>Fungi</taxon>
        <taxon>Dikarya</taxon>
        <taxon>Ascomycota</taxon>
        <taxon>Pezizomycotina</taxon>
        <taxon>Sordariomycetes</taxon>
        <taxon>Xylariomycetidae</taxon>
        <taxon>Amphisphaeriales</taxon>
        <taxon>Apiosporaceae</taxon>
        <taxon>Apiospora</taxon>
    </lineage>
</organism>
<dbReference type="InterPro" id="IPR037212">
    <property type="entry name" value="Med7/Med21-like"/>
</dbReference>
<keyword evidence="7 10" id="KW-0804">Transcription</keyword>
<evidence type="ECO:0000256" key="3">
    <source>
        <dbReference type="ARBA" id="ARBA00011837"/>
    </source>
</evidence>
<evidence type="ECO:0000256" key="4">
    <source>
        <dbReference type="ARBA" id="ARBA00020631"/>
    </source>
</evidence>
<dbReference type="Proteomes" id="UP001444661">
    <property type="component" value="Unassembled WGS sequence"/>
</dbReference>
<feature type="region of interest" description="Disordered" evidence="11">
    <location>
        <begin position="1"/>
        <end position="68"/>
    </location>
</feature>
<comment type="similarity">
    <text evidence="2 10">Belongs to the Mediator complex subunit 7 family.</text>
</comment>
<accession>A0ABR1SG24</accession>
<evidence type="ECO:0000256" key="1">
    <source>
        <dbReference type="ARBA" id="ARBA00004123"/>
    </source>
</evidence>
<name>A0ABR1SG24_9PEZI</name>
<dbReference type="PANTHER" id="PTHR21428">
    <property type="entry name" value="MEDIATOR OF RNA POLYMERASE II TRANSCRIPTION SUBUNIT 7"/>
    <property type="match status" value="1"/>
</dbReference>
<evidence type="ECO:0000256" key="2">
    <source>
        <dbReference type="ARBA" id="ARBA00009994"/>
    </source>
</evidence>
<comment type="subunit">
    <text evidence="3 10">Component of the Mediator complex.</text>
</comment>
<reference evidence="12 13" key="1">
    <citation type="submission" date="2023-01" db="EMBL/GenBank/DDBJ databases">
        <title>Analysis of 21 Apiospora genomes using comparative genomics revels a genus with tremendous synthesis potential of carbohydrate active enzymes and secondary metabolites.</title>
        <authorList>
            <person name="Sorensen T."/>
        </authorList>
    </citation>
    <scope>NUCLEOTIDE SEQUENCE [LARGE SCALE GENOMIC DNA]</scope>
    <source>
        <strain evidence="12 13">CBS 33761</strain>
    </source>
</reference>
<keyword evidence="5 10" id="KW-0805">Transcription regulation</keyword>
<dbReference type="Pfam" id="PF05983">
    <property type="entry name" value="Med7"/>
    <property type="match status" value="1"/>
</dbReference>
<feature type="compositionally biased region" description="Low complexity" evidence="11">
    <location>
        <begin position="48"/>
        <end position="64"/>
    </location>
</feature>
<proteinExistence type="inferred from homology"/>
<comment type="subcellular location">
    <subcellularLocation>
        <location evidence="1 10">Nucleus</location>
    </subcellularLocation>
</comment>
<dbReference type="Gene3D" id="6.10.140.200">
    <property type="match status" value="1"/>
</dbReference>
<dbReference type="InterPro" id="IPR009244">
    <property type="entry name" value="Mediatior_Med7"/>
</dbReference>
<keyword evidence="13" id="KW-1185">Reference proteome</keyword>
<evidence type="ECO:0000256" key="7">
    <source>
        <dbReference type="ARBA" id="ARBA00023163"/>
    </source>
</evidence>
<keyword evidence="6 10" id="KW-0010">Activator</keyword>